<accession>A0A3P7J2N1</accession>
<evidence type="ECO:0000313" key="2">
    <source>
        <dbReference type="Proteomes" id="UP000270094"/>
    </source>
</evidence>
<reference evidence="1 2" key="1">
    <citation type="submission" date="2018-11" db="EMBL/GenBank/DDBJ databases">
        <authorList>
            <consortium name="Pathogen Informatics"/>
        </authorList>
    </citation>
    <scope>NUCLEOTIDE SEQUENCE [LARGE SCALE GENOMIC DNA]</scope>
</reference>
<dbReference type="EMBL" id="UYYB01024208">
    <property type="protein sequence ID" value="VDM72204.1"/>
    <property type="molecule type" value="Genomic_DNA"/>
</dbReference>
<protein>
    <submittedName>
        <fullName evidence="1">Uncharacterized protein</fullName>
    </submittedName>
</protein>
<organism evidence="1 2">
    <name type="scientific">Strongylus vulgaris</name>
    <name type="common">Blood worm</name>
    <dbReference type="NCBI Taxonomy" id="40348"/>
    <lineage>
        <taxon>Eukaryota</taxon>
        <taxon>Metazoa</taxon>
        <taxon>Ecdysozoa</taxon>
        <taxon>Nematoda</taxon>
        <taxon>Chromadorea</taxon>
        <taxon>Rhabditida</taxon>
        <taxon>Rhabditina</taxon>
        <taxon>Rhabditomorpha</taxon>
        <taxon>Strongyloidea</taxon>
        <taxon>Strongylidae</taxon>
        <taxon>Strongylus</taxon>
    </lineage>
</organism>
<dbReference type="Proteomes" id="UP000270094">
    <property type="component" value="Unassembled WGS sequence"/>
</dbReference>
<evidence type="ECO:0000313" key="1">
    <source>
        <dbReference type="EMBL" id="VDM72204.1"/>
    </source>
</evidence>
<keyword evidence="2" id="KW-1185">Reference proteome</keyword>
<dbReference type="OrthoDB" id="5849700at2759"/>
<name>A0A3P7J2N1_STRVU</name>
<gene>
    <name evidence="1" type="ORF">SVUK_LOCUS7202</name>
</gene>
<sequence length="85" mass="10043">MRNELERRRLGIGTFGGGKRLTMTNLKISPLHHTHRKAVAKEETYNLFIEEKLQDLADDVSRSCRRHQKVDKAQNIVFRKHFEIQ</sequence>
<dbReference type="AlphaFoldDB" id="A0A3P7J2N1"/>
<proteinExistence type="predicted"/>